<keyword evidence="1" id="KW-0472">Membrane</keyword>
<sequence length="229" mass="25639">MDQLPGWANAVIAIGGAIGTLVTAVATFFLWRVTKTLARETTRMAEASAQPHVVATLAPNRWSMIHFDLHVDNTGNATAYDVILAFEPPLIGGEGRGHASEVPFQKISVLKPGQGLSSYLSEYRLLDGKSFRVSISWKRDAARAERQHNEYTLSIADHDGTVRLGDEPLLEIAKHIGKLEASLSPVARGSRRAEVDVFMSLDRLRERRNLERKRREWKRRQEEKKDSGI</sequence>
<gene>
    <name evidence="2" type="ORF">QTH91_04665</name>
</gene>
<name>A0ABT7N755_9BURK</name>
<evidence type="ECO:0000256" key="1">
    <source>
        <dbReference type="SAM" id="Phobius"/>
    </source>
</evidence>
<evidence type="ECO:0000313" key="2">
    <source>
        <dbReference type="EMBL" id="MDM0043767.1"/>
    </source>
</evidence>
<evidence type="ECO:0000313" key="3">
    <source>
        <dbReference type="Proteomes" id="UP001174908"/>
    </source>
</evidence>
<feature type="transmembrane region" description="Helical" evidence="1">
    <location>
        <begin position="6"/>
        <end position="31"/>
    </location>
</feature>
<accession>A0ABT7N755</accession>
<keyword evidence="1" id="KW-1133">Transmembrane helix</keyword>
<organism evidence="2 3">
    <name type="scientific">Variovorax dokdonensis</name>
    <dbReference type="NCBI Taxonomy" id="344883"/>
    <lineage>
        <taxon>Bacteria</taxon>
        <taxon>Pseudomonadati</taxon>
        <taxon>Pseudomonadota</taxon>
        <taxon>Betaproteobacteria</taxon>
        <taxon>Burkholderiales</taxon>
        <taxon>Comamonadaceae</taxon>
        <taxon>Variovorax</taxon>
    </lineage>
</organism>
<keyword evidence="3" id="KW-1185">Reference proteome</keyword>
<reference evidence="2" key="1">
    <citation type="submission" date="2023-06" db="EMBL/GenBank/DDBJ databases">
        <authorList>
            <person name="Jiang Y."/>
            <person name="Liu Q."/>
        </authorList>
    </citation>
    <scope>NUCLEOTIDE SEQUENCE</scope>
    <source>
        <strain evidence="2">CGMCC 1.12089</strain>
    </source>
</reference>
<dbReference type="RefSeq" id="WP_286658848.1">
    <property type="nucleotide sequence ID" value="NZ_JASZYV010000001.1"/>
</dbReference>
<dbReference type="Proteomes" id="UP001174908">
    <property type="component" value="Unassembled WGS sequence"/>
</dbReference>
<keyword evidence="1" id="KW-0812">Transmembrane</keyword>
<protein>
    <submittedName>
        <fullName evidence="2">Uncharacterized protein</fullName>
    </submittedName>
</protein>
<proteinExistence type="predicted"/>
<dbReference type="EMBL" id="JASZYV010000001">
    <property type="protein sequence ID" value="MDM0043767.1"/>
    <property type="molecule type" value="Genomic_DNA"/>
</dbReference>
<comment type="caution">
    <text evidence="2">The sequence shown here is derived from an EMBL/GenBank/DDBJ whole genome shotgun (WGS) entry which is preliminary data.</text>
</comment>